<keyword evidence="2" id="KW-0732">Signal</keyword>
<protein>
    <recommendedName>
        <fullName evidence="5">Secreted protein</fullName>
    </recommendedName>
</protein>
<accession>A0A8A1LSB0</accession>
<evidence type="ECO:0008006" key="5">
    <source>
        <dbReference type="Google" id="ProtNLM"/>
    </source>
</evidence>
<feature type="signal peptide" evidence="2">
    <location>
        <begin position="1"/>
        <end position="20"/>
    </location>
</feature>
<feature type="region of interest" description="Disordered" evidence="1">
    <location>
        <begin position="68"/>
        <end position="115"/>
    </location>
</feature>
<sequence length="115" mass="12992">MRSKWMSSIVWAFHWPLTMLLRYQATSTPINSKLKELILAPAPASIALPETRIRTGYINLNIALTQHHRASKQKTNDNPHTLFQNPNPTRGKKRKNGKENPLNPPLPQGPVAEPP</sequence>
<evidence type="ECO:0000313" key="3">
    <source>
        <dbReference type="EMBL" id="QSS54932.1"/>
    </source>
</evidence>
<feature type="compositionally biased region" description="Polar residues" evidence="1">
    <location>
        <begin position="76"/>
        <end position="88"/>
    </location>
</feature>
<name>A0A8A1LSB0_AJEC8</name>
<proteinExistence type="predicted"/>
<evidence type="ECO:0000313" key="4">
    <source>
        <dbReference type="Proteomes" id="UP000663419"/>
    </source>
</evidence>
<dbReference type="Proteomes" id="UP000663419">
    <property type="component" value="Chromosome 4"/>
</dbReference>
<gene>
    <name evidence="3" type="ORF">I7I53_02652</name>
</gene>
<dbReference type="AlphaFoldDB" id="A0A8A1LSB0"/>
<evidence type="ECO:0000256" key="1">
    <source>
        <dbReference type="SAM" id="MobiDB-lite"/>
    </source>
</evidence>
<dbReference type="VEuPathDB" id="FungiDB:I7I53_02652"/>
<feature type="chain" id="PRO_5034294669" description="Secreted protein" evidence="2">
    <location>
        <begin position="21"/>
        <end position="115"/>
    </location>
</feature>
<reference evidence="3" key="1">
    <citation type="submission" date="2021-01" db="EMBL/GenBank/DDBJ databases">
        <title>Chromosome-level genome assembly of a human fungal pathogen reveals clustering of transcriptionally co-regulated genes.</title>
        <authorList>
            <person name="Voorhies M."/>
            <person name="Cohen S."/>
            <person name="Shea T.P."/>
            <person name="Petrus S."/>
            <person name="Munoz J.F."/>
            <person name="Poplawski S."/>
            <person name="Goldman W.E."/>
            <person name="Michael T."/>
            <person name="Cuomo C.A."/>
            <person name="Sil A."/>
            <person name="Beyhan S."/>
        </authorList>
    </citation>
    <scope>NUCLEOTIDE SEQUENCE</scope>
    <source>
        <strain evidence="3">H88</strain>
    </source>
</reference>
<feature type="compositionally biased region" description="Pro residues" evidence="1">
    <location>
        <begin position="102"/>
        <end position="115"/>
    </location>
</feature>
<dbReference type="EMBL" id="CP069105">
    <property type="protein sequence ID" value="QSS54932.1"/>
    <property type="molecule type" value="Genomic_DNA"/>
</dbReference>
<organism evidence="3 4">
    <name type="scientific">Ajellomyces capsulatus (strain H88)</name>
    <name type="common">Darling's disease fungus</name>
    <name type="synonym">Histoplasma capsulatum</name>
    <dbReference type="NCBI Taxonomy" id="544711"/>
    <lineage>
        <taxon>Eukaryota</taxon>
        <taxon>Fungi</taxon>
        <taxon>Dikarya</taxon>
        <taxon>Ascomycota</taxon>
        <taxon>Pezizomycotina</taxon>
        <taxon>Eurotiomycetes</taxon>
        <taxon>Eurotiomycetidae</taxon>
        <taxon>Onygenales</taxon>
        <taxon>Ajellomycetaceae</taxon>
        <taxon>Histoplasma</taxon>
    </lineage>
</organism>
<evidence type="ECO:0000256" key="2">
    <source>
        <dbReference type="SAM" id="SignalP"/>
    </source>
</evidence>